<comment type="subcellular location">
    <subcellularLocation>
        <location evidence="1">Fimbrium</location>
    </subcellularLocation>
</comment>
<evidence type="ECO:0000256" key="4">
    <source>
        <dbReference type="ARBA" id="ARBA00023263"/>
    </source>
</evidence>
<dbReference type="InterPro" id="IPR008966">
    <property type="entry name" value="Adhesion_dom_sf"/>
</dbReference>
<dbReference type="InterPro" id="IPR036937">
    <property type="entry name" value="Adhesion_dom_fimbrial_sf"/>
</dbReference>
<dbReference type="Gene3D" id="2.60.40.1090">
    <property type="entry name" value="Fimbrial-type adhesion domain"/>
    <property type="match status" value="1"/>
</dbReference>
<evidence type="ECO:0000256" key="5">
    <source>
        <dbReference type="SAM" id="SignalP"/>
    </source>
</evidence>
<proteinExistence type="inferred from homology"/>
<evidence type="ECO:0000256" key="1">
    <source>
        <dbReference type="ARBA" id="ARBA00004561"/>
    </source>
</evidence>
<gene>
    <name evidence="6" type="ORF">KAJ71_04340</name>
</gene>
<dbReference type="Proteomes" id="UP001165275">
    <property type="component" value="Unassembled WGS sequence"/>
</dbReference>
<keyword evidence="3 5" id="KW-0732">Signal</keyword>
<organism evidence="6 7">
    <name type="scientific">Serratia silvae</name>
    <dbReference type="NCBI Taxonomy" id="2824122"/>
    <lineage>
        <taxon>Bacteria</taxon>
        <taxon>Pseudomonadati</taxon>
        <taxon>Pseudomonadota</taxon>
        <taxon>Gammaproteobacteria</taxon>
        <taxon>Enterobacterales</taxon>
        <taxon>Yersiniaceae</taxon>
        <taxon>Serratia</taxon>
    </lineage>
</organism>
<feature type="signal peptide" evidence="5">
    <location>
        <begin position="1"/>
        <end position="24"/>
    </location>
</feature>
<feature type="chain" id="PRO_5045685200" evidence="5">
    <location>
        <begin position="25"/>
        <end position="180"/>
    </location>
</feature>
<evidence type="ECO:0000313" key="6">
    <source>
        <dbReference type="EMBL" id="MCL1028269.1"/>
    </source>
</evidence>
<evidence type="ECO:0000313" key="7">
    <source>
        <dbReference type="Proteomes" id="UP001165275"/>
    </source>
</evidence>
<sequence length="180" mass="19105">MKISNTLGLLSLVMLIGGGQSAQAASTGVLNVTGSIKLATCYFDSVEGQEHKNYDWPMPQVSAGSLHAAGMTHGRSLGSIHIGGVHCTNGYTPYITLENGPTVSSETGNLVNMLSGEAENVEIRLLMNDNPLDLRTSPRVGCAVIVDNRSQCDISYEYYATGRATAGKVKSSVLFNVTYD</sequence>
<dbReference type="PANTHER" id="PTHR33420:SF3">
    <property type="entry name" value="FIMBRIAL SUBUNIT ELFA"/>
    <property type="match status" value="1"/>
</dbReference>
<keyword evidence="4" id="KW-0281">Fimbrium</keyword>
<evidence type="ECO:0000256" key="2">
    <source>
        <dbReference type="ARBA" id="ARBA00006671"/>
    </source>
</evidence>
<dbReference type="EMBL" id="JAGQDC010000003">
    <property type="protein sequence ID" value="MCL1028269.1"/>
    <property type="molecule type" value="Genomic_DNA"/>
</dbReference>
<dbReference type="InterPro" id="IPR050263">
    <property type="entry name" value="Bact_Fimbrial_Adh_Pro"/>
</dbReference>
<reference evidence="6" key="1">
    <citation type="submission" date="2021-04" db="EMBL/GenBank/DDBJ databases">
        <title>Genome sequence of Serratia sp. arafor3.</title>
        <authorList>
            <person name="Besaury L."/>
        </authorList>
    </citation>
    <scope>NUCLEOTIDE SEQUENCE</scope>
    <source>
        <strain evidence="6">Arafor3</strain>
    </source>
</reference>
<keyword evidence="7" id="KW-1185">Reference proteome</keyword>
<evidence type="ECO:0000256" key="3">
    <source>
        <dbReference type="ARBA" id="ARBA00022729"/>
    </source>
</evidence>
<accession>A0ABT0K8D1</accession>
<dbReference type="SUPFAM" id="SSF49401">
    <property type="entry name" value="Bacterial adhesins"/>
    <property type="match status" value="1"/>
</dbReference>
<dbReference type="PANTHER" id="PTHR33420">
    <property type="entry name" value="FIMBRIAL SUBUNIT ELFA-RELATED"/>
    <property type="match status" value="1"/>
</dbReference>
<protein>
    <submittedName>
        <fullName evidence="6">Type 1 fimbrial protein</fullName>
    </submittedName>
</protein>
<comment type="caution">
    <text evidence="6">The sequence shown here is derived from an EMBL/GenBank/DDBJ whole genome shotgun (WGS) entry which is preliminary data.</text>
</comment>
<comment type="similarity">
    <text evidence="2">Belongs to the fimbrial protein family.</text>
</comment>
<name>A0ABT0K8D1_9GAMM</name>
<dbReference type="RefSeq" id="WP_248944554.1">
    <property type="nucleotide sequence ID" value="NZ_CBCSGY010000076.1"/>
</dbReference>